<protein>
    <submittedName>
        <fullName evidence="1">Uncharacterized protein</fullName>
    </submittedName>
</protein>
<dbReference type="Proteomes" id="UP001302486">
    <property type="component" value="Chromosome"/>
</dbReference>
<dbReference type="Pfam" id="PF07751">
    <property type="entry name" value="Abi_2"/>
    <property type="match status" value="1"/>
</dbReference>
<sequence>MGLFILPKTSKSVLKTILLLTFLKPLLYNQFTNNSFTNSYFYAKFRLLLIEVIEKIEISIRIKLVYHLPPEVTPCWFQNFDLFIDSMVLVKNNVKY</sequence>
<dbReference type="EMBL" id="CP136521">
    <property type="protein sequence ID" value="WOD43165.1"/>
    <property type="molecule type" value="Genomic_DNA"/>
</dbReference>
<proteinExistence type="predicted"/>
<evidence type="ECO:0000313" key="1">
    <source>
        <dbReference type="EMBL" id="WOD43165.1"/>
    </source>
</evidence>
<dbReference type="KEGG" id="hws:RNZ46_14330"/>
<keyword evidence="2" id="KW-1185">Reference proteome</keyword>
<accession>A0AA97EN76</accession>
<evidence type="ECO:0000313" key="2">
    <source>
        <dbReference type="Proteomes" id="UP001302486"/>
    </source>
</evidence>
<dbReference type="InterPro" id="IPR011664">
    <property type="entry name" value="Abi_system_AbiD/AbiF-like"/>
</dbReference>
<reference evidence="2" key="1">
    <citation type="submission" date="2024-06" db="EMBL/GenBank/DDBJ databases">
        <title>Hwangdonia haimaensis gen. nov., sp. nov., a member of the family Flavobacteriaceae isolated from the haima cold seep.</title>
        <authorList>
            <person name="Li J."/>
        </authorList>
    </citation>
    <scope>NUCLEOTIDE SEQUENCE [LARGE SCALE GENOMIC DNA]</scope>
    <source>
        <strain evidence="2">SCSIO 19198</strain>
    </source>
</reference>
<gene>
    <name evidence="1" type="ORF">RNZ46_14330</name>
</gene>
<dbReference type="AlphaFoldDB" id="A0AA97EN76"/>
<dbReference type="RefSeq" id="WP_316982853.1">
    <property type="nucleotide sequence ID" value="NZ_CP136521.1"/>
</dbReference>
<name>A0AA97EN76_9FLAO</name>
<organism evidence="1 2">
    <name type="scientific">Hwangdonia lutea</name>
    <dbReference type="NCBI Taxonomy" id="3075823"/>
    <lineage>
        <taxon>Bacteria</taxon>
        <taxon>Pseudomonadati</taxon>
        <taxon>Bacteroidota</taxon>
        <taxon>Flavobacteriia</taxon>
        <taxon>Flavobacteriales</taxon>
        <taxon>Flavobacteriaceae</taxon>
        <taxon>Hwangdonia</taxon>
    </lineage>
</organism>